<evidence type="ECO:0000259" key="3">
    <source>
        <dbReference type="PROSITE" id="PS51737"/>
    </source>
</evidence>
<feature type="domain" description="Recombinase" evidence="3">
    <location>
        <begin position="175"/>
        <end position="329"/>
    </location>
</feature>
<accession>A0A1X0JXR7</accession>
<dbReference type="InterPro" id="IPR011109">
    <property type="entry name" value="DNA_bind_recombinase_dom"/>
</dbReference>
<evidence type="ECO:0000313" key="5">
    <source>
        <dbReference type="Proteomes" id="UP000192411"/>
    </source>
</evidence>
<dbReference type="OrthoDB" id="4367319at2"/>
<protein>
    <submittedName>
        <fullName evidence="4">Recombinase family protein</fullName>
    </submittedName>
</protein>
<reference evidence="4 5" key="1">
    <citation type="submission" date="2017-02" db="EMBL/GenBank/DDBJ databases">
        <title>The new phylogeny of genus Mycobacterium.</title>
        <authorList>
            <person name="Tortoli E."/>
            <person name="Trovato A."/>
            <person name="Cirillo D.M."/>
        </authorList>
    </citation>
    <scope>NUCLEOTIDE SEQUENCE [LARGE SCALE GENOMIC DNA]</scope>
    <source>
        <strain evidence="4 5">DSM 44338</strain>
    </source>
</reference>
<dbReference type="InterPro" id="IPR006119">
    <property type="entry name" value="Resolv_N"/>
</dbReference>
<comment type="caution">
    <text evidence="4">The sequence shown here is derived from an EMBL/GenBank/DDBJ whole genome shotgun (WGS) entry which is preliminary data.</text>
</comment>
<dbReference type="EMBL" id="MVIM01000002">
    <property type="protein sequence ID" value="ORB67694.1"/>
    <property type="molecule type" value="Genomic_DNA"/>
</dbReference>
<dbReference type="Proteomes" id="UP000192411">
    <property type="component" value="Unassembled WGS sequence"/>
</dbReference>
<dbReference type="PANTHER" id="PTHR30461">
    <property type="entry name" value="DNA-INVERTASE FROM LAMBDOID PROPHAGE"/>
    <property type="match status" value="1"/>
</dbReference>
<dbReference type="InterPro" id="IPR050639">
    <property type="entry name" value="SSR_resolvase"/>
</dbReference>
<dbReference type="STRING" id="75922.BST47_04240"/>
<keyword evidence="2" id="KW-0233">DNA recombination</keyword>
<dbReference type="PANTHER" id="PTHR30461:SF2">
    <property type="entry name" value="SERINE RECOMBINASE PINE-RELATED"/>
    <property type="match status" value="1"/>
</dbReference>
<dbReference type="Pfam" id="PF00239">
    <property type="entry name" value="Resolvase"/>
    <property type="match status" value="1"/>
</dbReference>
<dbReference type="InterPro" id="IPR038109">
    <property type="entry name" value="DNA_bind_recomb_sf"/>
</dbReference>
<sequence>MTKQLRALVGARVSVVQGPQKVSHLAQIETATNWAIAKGYKIVDTFEDLGVSAEKRPDERPDLGPWLTDEGAAKWDVIVWSKMDRAFRSTRHCVDFARWAEERHKVVAFADDGLTLDYRPKKPGAVKGIDEMMAELFVYLGSFFAQLELNRFKSRAQDAHRAIRQMDRWASGVPPLGFKVVDHPSGKGKGLDTDETGKALLHSMARRLLDGWSFIRIAAWLNEPYADPRCGRKHVQGCECRDSAALTNMDRTRVASGKPPKARPWSVNSVIDGLTSPRSQGLKMTGRGRHAMTVLDAEGEPIRLGPPTFDDATWRQIQDAAQLRKLGQRTPSKTANPVLGVAVCGCTGCPACGVTEGICGASLAQQFTKRTLASGEDKVYRSYRCGRTPLNCNGVTSRAEDVDFQLAHEFTYHRGDEPTTRRVFVPGEDHSTELEQVNATIDRLRMESDAGLLTTPEDERQWLERMKAQVAKRDQLAAMPSRAAGWESEETGQTKREAWLAGDEAERRQLLLDAGVRYVLCRKTERSYFDRSDYGLQSHMG</sequence>
<dbReference type="Gene3D" id="3.90.1750.20">
    <property type="entry name" value="Putative Large Serine Recombinase, Chain B, Domain 2"/>
    <property type="match status" value="1"/>
</dbReference>
<dbReference type="AlphaFoldDB" id="A0A1X0JXR7"/>
<dbReference type="Pfam" id="PF07508">
    <property type="entry name" value="Recombinase"/>
    <property type="match status" value="1"/>
</dbReference>
<dbReference type="PROSITE" id="PS51737">
    <property type="entry name" value="RECOMBINASE_DNA_BIND"/>
    <property type="match status" value="1"/>
</dbReference>
<dbReference type="GO" id="GO:0000150">
    <property type="term" value="F:DNA strand exchange activity"/>
    <property type="evidence" value="ECO:0007669"/>
    <property type="project" value="InterPro"/>
</dbReference>
<dbReference type="SMART" id="SM00857">
    <property type="entry name" value="Resolvase"/>
    <property type="match status" value="1"/>
</dbReference>
<name>A0A1X0JXR7_9MYCO</name>
<dbReference type="CDD" id="cd00338">
    <property type="entry name" value="Ser_Recombinase"/>
    <property type="match status" value="1"/>
</dbReference>
<proteinExistence type="predicted"/>
<evidence type="ECO:0000256" key="2">
    <source>
        <dbReference type="ARBA" id="ARBA00023172"/>
    </source>
</evidence>
<dbReference type="Gene3D" id="3.40.50.1390">
    <property type="entry name" value="Resolvase, N-terminal catalytic domain"/>
    <property type="match status" value="1"/>
</dbReference>
<dbReference type="SUPFAM" id="SSF53041">
    <property type="entry name" value="Resolvase-like"/>
    <property type="match status" value="1"/>
</dbReference>
<evidence type="ECO:0000256" key="1">
    <source>
        <dbReference type="ARBA" id="ARBA00023125"/>
    </source>
</evidence>
<keyword evidence="1" id="KW-0238">DNA-binding</keyword>
<gene>
    <name evidence="4" type="ORF">BST47_04240</name>
</gene>
<dbReference type="InterPro" id="IPR036162">
    <property type="entry name" value="Resolvase-like_N_sf"/>
</dbReference>
<dbReference type="GO" id="GO:0003677">
    <property type="term" value="F:DNA binding"/>
    <property type="evidence" value="ECO:0007669"/>
    <property type="project" value="UniProtKB-KW"/>
</dbReference>
<keyword evidence="5" id="KW-1185">Reference proteome</keyword>
<organism evidence="4 5">
    <name type="scientific">Mycolicibacterium tusciae</name>
    <dbReference type="NCBI Taxonomy" id="75922"/>
    <lineage>
        <taxon>Bacteria</taxon>
        <taxon>Bacillati</taxon>
        <taxon>Actinomycetota</taxon>
        <taxon>Actinomycetes</taxon>
        <taxon>Mycobacteriales</taxon>
        <taxon>Mycobacteriaceae</taxon>
        <taxon>Mycolicibacterium</taxon>
    </lineage>
</organism>
<evidence type="ECO:0000313" key="4">
    <source>
        <dbReference type="EMBL" id="ORB67694.1"/>
    </source>
</evidence>
<dbReference type="RefSeq" id="WP_083123966.1">
    <property type="nucleotide sequence ID" value="NZ_MVIM01000002.1"/>
</dbReference>